<dbReference type="Proteomes" id="UP000198405">
    <property type="component" value="Unassembled WGS sequence"/>
</dbReference>
<keyword evidence="3" id="KW-1185">Reference proteome</keyword>
<dbReference type="EMBL" id="FZOB01000002">
    <property type="protein sequence ID" value="SNR64864.1"/>
    <property type="molecule type" value="Genomic_DNA"/>
</dbReference>
<dbReference type="RefSeq" id="WP_089322384.1">
    <property type="nucleotide sequence ID" value="NZ_FZOB01000002.1"/>
</dbReference>
<feature type="chain" id="PRO_5012941052" description="DUF5723 domain-containing protein" evidence="1">
    <location>
        <begin position="21"/>
        <end position="383"/>
    </location>
</feature>
<protein>
    <recommendedName>
        <fullName evidence="4">DUF5723 domain-containing protein</fullName>
    </recommendedName>
</protein>
<keyword evidence="1" id="KW-0732">Signal</keyword>
<dbReference type="AlphaFoldDB" id="A0A238Y2R5"/>
<dbReference type="OrthoDB" id="10265at2"/>
<accession>A0A238Y2R5</accession>
<evidence type="ECO:0008006" key="4">
    <source>
        <dbReference type="Google" id="ProtNLM"/>
    </source>
</evidence>
<dbReference type="Gene3D" id="2.40.160.60">
    <property type="entry name" value="Outer membrane protein transport protein (OMPP1/FadL/TodX)"/>
    <property type="match status" value="1"/>
</dbReference>
<name>A0A238Y2R5_9BACT</name>
<feature type="signal peptide" evidence="1">
    <location>
        <begin position="1"/>
        <end position="20"/>
    </location>
</feature>
<proteinExistence type="predicted"/>
<evidence type="ECO:0000313" key="3">
    <source>
        <dbReference type="Proteomes" id="UP000198405"/>
    </source>
</evidence>
<organism evidence="2 3">
    <name type="scientific">Desulfurobacterium atlanticum</name>
    <dbReference type="NCBI Taxonomy" id="240169"/>
    <lineage>
        <taxon>Bacteria</taxon>
        <taxon>Pseudomonadati</taxon>
        <taxon>Aquificota</taxon>
        <taxon>Aquificia</taxon>
        <taxon>Desulfurobacteriales</taxon>
        <taxon>Desulfurobacteriaceae</taxon>
        <taxon>Desulfurobacterium</taxon>
    </lineage>
</organism>
<gene>
    <name evidence="2" type="ORF">SAMN06265340_10228</name>
</gene>
<evidence type="ECO:0000313" key="2">
    <source>
        <dbReference type="EMBL" id="SNR64864.1"/>
    </source>
</evidence>
<evidence type="ECO:0000256" key="1">
    <source>
        <dbReference type="SAM" id="SignalP"/>
    </source>
</evidence>
<sequence>MKKIMGALTLLIITTLPATAANFEYPYIYKDPSIMAMGGAYTAVGGSVNSLFYNPAGLSDVREEAGFEVTLLKLGITTSEKTFDFVNDFTDVLDIDNETEQTKALNDLILKYLGENFHLDAQTLFLGIAKSTENSGFGFTVVGSAQFNFSTHTGAGTDGLIEVHQRAYGGVIGGYSRNFLDGKLKAGIGIKYFYAESVDHNFTTTEILENSDNFTDYVNDNYLFTGSGVGFDVGFEYAPFEGNFLNPQFGLSILNVGDLELGDAGTIPMSVNLGVALKPEFEGFKGFFKYPVIALDIVDVTKNNGVDDDWGKRIRAGAKVNIWDNKFTTFAVATGLYQGYPTFGVDFRLGVFALQFATYAEEVGAYAGQDEDRRYTGSVSIEW</sequence>
<reference evidence="3" key="1">
    <citation type="submission" date="2017-06" db="EMBL/GenBank/DDBJ databases">
        <authorList>
            <person name="Varghese N."/>
            <person name="Submissions S."/>
        </authorList>
    </citation>
    <scope>NUCLEOTIDE SEQUENCE [LARGE SCALE GENOMIC DNA]</scope>
    <source>
        <strain evidence="3">DSM 15668</strain>
    </source>
</reference>